<dbReference type="AlphaFoldDB" id="A0A4Y7KH87"/>
<proteinExistence type="predicted"/>
<dbReference type="PROSITE" id="PS00106">
    <property type="entry name" value="GALACTOKINASE"/>
    <property type="match status" value="1"/>
</dbReference>
<gene>
    <name evidence="4" type="ORF">C5167_034699</name>
</gene>
<reference evidence="4 5" key="1">
    <citation type="journal article" date="2018" name="Science">
        <title>The opium poppy genome and morphinan production.</title>
        <authorList>
            <person name="Guo L."/>
            <person name="Winzer T."/>
            <person name="Yang X."/>
            <person name="Li Y."/>
            <person name="Ning Z."/>
            <person name="He Z."/>
            <person name="Teodor R."/>
            <person name="Lu Y."/>
            <person name="Bowser T.A."/>
            <person name="Graham I.A."/>
            <person name="Ye K."/>
        </authorList>
    </citation>
    <scope>NUCLEOTIDE SEQUENCE [LARGE SCALE GENOMIC DNA]</scope>
    <source>
        <strain evidence="5">cv. HN1</strain>
        <tissue evidence="4">Leaves</tissue>
    </source>
</reference>
<dbReference type="EMBL" id="CM010721">
    <property type="protein sequence ID" value="RZC71521.1"/>
    <property type="molecule type" value="Genomic_DNA"/>
</dbReference>
<keyword evidence="5" id="KW-1185">Reference proteome</keyword>
<evidence type="ECO:0000259" key="3">
    <source>
        <dbReference type="Pfam" id="PF10509"/>
    </source>
</evidence>
<dbReference type="Pfam" id="PF10509">
    <property type="entry name" value="GalKase_gal_bdg"/>
    <property type="match status" value="1"/>
</dbReference>
<evidence type="ECO:0000256" key="2">
    <source>
        <dbReference type="ARBA" id="ARBA00022840"/>
    </source>
</evidence>
<dbReference type="GO" id="GO:0005829">
    <property type="term" value="C:cytosol"/>
    <property type="evidence" value="ECO:0007669"/>
    <property type="project" value="TreeGrafter"/>
</dbReference>
<dbReference type="InterPro" id="IPR014721">
    <property type="entry name" value="Ribsml_uS5_D2-typ_fold_subgr"/>
</dbReference>
<dbReference type="STRING" id="3469.A0A4Y7KH87"/>
<dbReference type="InterPro" id="IPR020568">
    <property type="entry name" value="Ribosomal_Su5_D2-typ_SF"/>
</dbReference>
<accession>A0A4Y7KH87</accession>
<protein>
    <recommendedName>
        <fullName evidence="3">Galactokinase N-terminal domain-containing protein</fullName>
    </recommendedName>
</protein>
<evidence type="ECO:0000313" key="4">
    <source>
        <dbReference type="EMBL" id="RZC71521.1"/>
    </source>
</evidence>
<dbReference type="GO" id="GO:0004335">
    <property type="term" value="F:galactokinase activity"/>
    <property type="evidence" value="ECO:0007669"/>
    <property type="project" value="TreeGrafter"/>
</dbReference>
<keyword evidence="2" id="KW-0067">ATP-binding</keyword>
<dbReference type="GO" id="GO:0005524">
    <property type="term" value="F:ATP binding"/>
    <property type="evidence" value="ECO:0007669"/>
    <property type="project" value="UniProtKB-KW"/>
</dbReference>
<dbReference type="InterPro" id="IPR019741">
    <property type="entry name" value="Galactokinase_CS"/>
</dbReference>
<keyword evidence="1" id="KW-0547">Nucleotide-binding</keyword>
<sequence length="104" mass="11642">MATTTSENVPVFSSLESVYGGDGGSQLEEAQIRYDNLKSKFQQVFGHLPDVFARSPGRVNLIGEHIDYEGYSVLPMAIRKDTIIAIRKHDDSESPKQVRIANFR</sequence>
<dbReference type="Gramene" id="RZC71521">
    <property type="protein sequence ID" value="RZC71521"/>
    <property type="gene ID" value="C5167_034699"/>
</dbReference>
<organism evidence="4 5">
    <name type="scientific">Papaver somniferum</name>
    <name type="common">Opium poppy</name>
    <dbReference type="NCBI Taxonomy" id="3469"/>
    <lineage>
        <taxon>Eukaryota</taxon>
        <taxon>Viridiplantae</taxon>
        <taxon>Streptophyta</taxon>
        <taxon>Embryophyta</taxon>
        <taxon>Tracheophyta</taxon>
        <taxon>Spermatophyta</taxon>
        <taxon>Magnoliopsida</taxon>
        <taxon>Ranunculales</taxon>
        <taxon>Papaveraceae</taxon>
        <taxon>Papaveroideae</taxon>
        <taxon>Papaver</taxon>
    </lineage>
</organism>
<evidence type="ECO:0000256" key="1">
    <source>
        <dbReference type="ARBA" id="ARBA00022741"/>
    </source>
</evidence>
<dbReference type="OMA" id="MANADEL"/>
<dbReference type="Proteomes" id="UP000316621">
    <property type="component" value="Chromosome 7"/>
</dbReference>
<dbReference type="GO" id="GO:0006012">
    <property type="term" value="P:galactose metabolic process"/>
    <property type="evidence" value="ECO:0007669"/>
    <property type="project" value="TreeGrafter"/>
</dbReference>
<dbReference type="PANTHER" id="PTHR10457">
    <property type="entry name" value="MEVALONATE KINASE/GALACTOKINASE"/>
    <property type="match status" value="1"/>
</dbReference>
<dbReference type="InterPro" id="IPR019539">
    <property type="entry name" value="GalKase_N"/>
</dbReference>
<feature type="domain" description="Galactokinase N-terminal" evidence="3">
    <location>
        <begin position="40"/>
        <end position="88"/>
    </location>
</feature>
<dbReference type="SUPFAM" id="SSF54211">
    <property type="entry name" value="Ribosomal protein S5 domain 2-like"/>
    <property type="match status" value="1"/>
</dbReference>
<evidence type="ECO:0000313" key="5">
    <source>
        <dbReference type="Proteomes" id="UP000316621"/>
    </source>
</evidence>
<name>A0A4Y7KH87_PAPSO</name>
<dbReference type="PANTHER" id="PTHR10457:SF7">
    <property type="entry name" value="GALACTOKINASE-RELATED"/>
    <property type="match status" value="1"/>
</dbReference>
<dbReference type="Gene3D" id="3.30.230.10">
    <property type="match status" value="1"/>
</dbReference>